<dbReference type="RefSeq" id="WP_145255455.1">
    <property type="nucleotide sequence ID" value="NZ_CP036279.1"/>
</dbReference>
<dbReference type="AlphaFoldDB" id="A0A518AZG9"/>
<proteinExistence type="predicted"/>
<reference evidence="2 3" key="1">
    <citation type="submission" date="2019-02" db="EMBL/GenBank/DDBJ databases">
        <title>Deep-cultivation of Planctomycetes and their phenomic and genomic characterization uncovers novel biology.</title>
        <authorList>
            <person name="Wiegand S."/>
            <person name="Jogler M."/>
            <person name="Boedeker C."/>
            <person name="Pinto D."/>
            <person name="Vollmers J."/>
            <person name="Rivas-Marin E."/>
            <person name="Kohn T."/>
            <person name="Peeters S.H."/>
            <person name="Heuer A."/>
            <person name="Rast P."/>
            <person name="Oberbeckmann S."/>
            <person name="Bunk B."/>
            <person name="Jeske O."/>
            <person name="Meyerdierks A."/>
            <person name="Storesund J.E."/>
            <person name="Kallscheuer N."/>
            <person name="Luecker S."/>
            <person name="Lage O.M."/>
            <person name="Pohl T."/>
            <person name="Merkel B.J."/>
            <person name="Hornburger P."/>
            <person name="Mueller R.-W."/>
            <person name="Bruemmer F."/>
            <person name="Labrenz M."/>
            <person name="Spormann A.M."/>
            <person name="Op den Camp H."/>
            <person name="Overmann J."/>
            <person name="Amann R."/>
            <person name="Jetten M.S.M."/>
            <person name="Mascher T."/>
            <person name="Medema M.H."/>
            <person name="Devos D.P."/>
            <person name="Kaster A.-K."/>
            <person name="Ovreas L."/>
            <person name="Rohde M."/>
            <person name="Galperin M.Y."/>
            <person name="Jogler C."/>
        </authorList>
    </citation>
    <scope>NUCLEOTIDE SEQUENCE [LARGE SCALE GENOMIC DNA]</scope>
    <source>
        <strain evidence="2 3">Pan216</strain>
    </source>
</reference>
<keyword evidence="3" id="KW-1185">Reference proteome</keyword>
<dbReference type="Proteomes" id="UP000317093">
    <property type="component" value="Chromosome"/>
</dbReference>
<feature type="signal peptide" evidence="1">
    <location>
        <begin position="1"/>
        <end position="26"/>
    </location>
</feature>
<dbReference type="EMBL" id="CP036279">
    <property type="protein sequence ID" value="QDU60115.1"/>
    <property type="molecule type" value="Genomic_DNA"/>
</dbReference>
<keyword evidence="1" id="KW-0732">Signal</keyword>
<feature type="chain" id="PRO_5022206812" evidence="1">
    <location>
        <begin position="27"/>
        <end position="584"/>
    </location>
</feature>
<evidence type="ECO:0000313" key="2">
    <source>
        <dbReference type="EMBL" id="QDU60115.1"/>
    </source>
</evidence>
<organism evidence="2 3">
    <name type="scientific">Kolteria novifilia</name>
    <dbReference type="NCBI Taxonomy" id="2527975"/>
    <lineage>
        <taxon>Bacteria</taxon>
        <taxon>Pseudomonadati</taxon>
        <taxon>Planctomycetota</taxon>
        <taxon>Planctomycetia</taxon>
        <taxon>Kolteriales</taxon>
        <taxon>Kolteriaceae</taxon>
        <taxon>Kolteria</taxon>
    </lineage>
</organism>
<sequence length="584" mass="63506" precursor="true">MRASRLWGAVCLVGVLSFGSVRPSGADEHNAGVAARLPAGALATVEVEGLAAVVERLLASDYAADLQQRSLLAPLRKTEGYRRAIAAKRMVEYYYGMSLRDLSRDLFGGSIGVALYPPEDDEKPELLIVAHPSNKKAFDEVLGRTRTLLVAVAADKMRESKLIDGTSLTAVDDKVYFGVREGWLVVATTERLAGQAVALLGGDGEVPSLAEDDAYRRVTKRLGRGGVIRGTVKRAFLEAASKGKFPPSRFDNALAALLFGGIFEMMGESSMLAWSLGVAENDVSLTLAIPGDVARLPERYAGYFADSNKDAAPGIPRIKGEIAGLTMYRDLASLYRGREELMEERILPNFDKFESGLGNLLPGKSFAEDVLPNLGKRFVILASTQSYEHLDGKPGVQLPAFALVADSSSPDASDLYQLLFQTVVSIGNLTVGKRGGEPWIMTGEQYEGVQISYCRFLNRPAGEELPFINNFTPASALVKDRYIISSSLELCRQLVGHYQGKDTPATENSDDNVKLLVQADTLANILDRNKHLLEARMIQEGTPAPAAKARLAFALEWLTRLDQFQLTSKVEGDGLDLRAEVSWK</sequence>
<accession>A0A518AZG9</accession>
<dbReference type="KEGG" id="knv:Pan216_09520"/>
<evidence type="ECO:0000313" key="3">
    <source>
        <dbReference type="Proteomes" id="UP000317093"/>
    </source>
</evidence>
<protein>
    <submittedName>
        <fullName evidence="2">Uncharacterized protein</fullName>
    </submittedName>
</protein>
<gene>
    <name evidence="2" type="ORF">Pan216_09520</name>
</gene>
<evidence type="ECO:0000256" key="1">
    <source>
        <dbReference type="SAM" id="SignalP"/>
    </source>
</evidence>
<name>A0A518AZG9_9BACT</name>